<keyword evidence="3" id="KW-1185">Reference proteome</keyword>
<protein>
    <submittedName>
        <fullName evidence="2">Uncharacterized protein</fullName>
    </submittedName>
</protein>
<dbReference type="STRING" id="100816.A0A175WDS6"/>
<sequence>MADEATRQAAKGKCKEVEAAQEGGAPGTSTAPRTDTGTSLPRIAQSAAALPSLLLSGPPGAGLGGNEKGESSRAGEALGRAGESSVQLRSKVPGGGECVKPRRTEEHIAQEDASFAAFLDSDSVPMLSQPSMLERAWQSASVATRMSPATTAAGTPSPSVVDQEARDGADVVALLAADDLDPVFDPSEPAAHVDLPGLRKALFGEEADNGASSAAWDNVLNFIPGYIQRQAAPEHDRTMHLGTADPDEAWQQWINQWSRLLTDYQEEVWGDLSALVEEARTEVQRMEEVKPSERPPQPTALLRLRAILGHLRGAQ</sequence>
<reference evidence="2 3" key="1">
    <citation type="journal article" date="2016" name="Genome Announc.">
        <title>Genome Sequence of Madurella mycetomatis mm55, Isolated from a Human Mycetoma Case in Sudan.</title>
        <authorList>
            <person name="Smit S."/>
            <person name="Derks M.F."/>
            <person name="Bervoets S."/>
            <person name="Fahal A."/>
            <person name="van Leeuwen W."/>
            <person name="van Belkum A."/>
            <person name="van de Sande W.W."/>
        </authorList>
    </citation>
    <scope>NUCLEOTIDE SEQUENCE [LARGE SCALE GENOMIC DNA]</scope>
    <source>
        <strain evidence="3">mm55</strain>
    </source>
</reference>
<dbReference type="Proteomes" id="UP000078237">
    <property type="component" value="Unassembled WGS sequence"/>
</dbReference>
<gene>
    <name evidence="2" type="ORF">MMYC01_201026</name>
</gene>
<feature type="compositionally biased region" description="Polar residues" evidence="1">
    <location>
        <begin position="27"/>
        <end position="39"/>
    </location>
</feature>
<comment type="caution">
    <text evidence="2">The sequence shown here is derived from an EMBL/GenBank/DDBJ whole genome shotgun (WGS) entry which is preliminary data.</text>
</comment>
<dbReference type="EMBL" id="LCTW02000029">
    <property type="protein sequence ID" value="KXX81672.1"/>
    <property type="molecule type" value="Genomic_DNA"/>
</dbReference>
<dbReference type="AlphaFoldDB" id="A0A175WDS6"/>
<proteinExistence type="predicted"/>
<evidence type="ECO:0000313" key="2">
    <source>
        <dbReference type="EMBL" id="KXX81672.1"/>
    </source>
</evidence>
<evidence type="ECO:0000256" key="1">
    <source>
        <dbReference type="SAM" id="MobiDB-lite"/>
    </source>
</evidence>
<organism evidence="2 3">
    <name type="scientific">Madurella mycetomatis</name>
    <dbReference type="NCBI Taxonomy" id="100816"/>
    <lineage>
        <taxon>Eukaryota</taxon>
        <taxon>Fungi</taxon>
        <taxon>Dikarya</taxon>
        <taxon>Ascomycota</taxon>
        <taxon>Pezizomycotina</taxon>
        <taxon>Sordariomycetes</taxon>
        <taxon>Sordariomycetidae</taxon>
        <taxon>Sordariales</taxon>
        <taxon>Sordariales incertae sedis</taxon>
        <taxon>Madurella</taxon>
    </lineage>
</organism>
<evidence type="ECO:0000313" key="3">
    <source>
        <dbReference type="Proteomes" id="UP000078237"/>
    </source>
</evidence>
<name>A0A175WDS6_9PEZI</name>
<feature type="region of interest" description="Disordered" evidence="1">
    <location>
        <begin position="1"/>
        <end position="102"/>
    </location>
</feature>
<feature type="compositionally biased region" description="Low complexity" evidence="1">
    <location>
        <begin position="46"/>
        <end position="58"/>
    </location>
</feature>
<accession>A0A175WDS6</accession>
<dbReference type="OrthoDB" id="5337545at2759"/>
<dbReference type="VEuPathDB" id="FungiDB:MMYC01_201026"/>